<protein>
    <submittedName>
        <fullName evidence="1">Uncharacterized protein</fullName>
    </submittedName>
</protein>
<reference evidence="1" key="1">
    <citation type="submission" date="2007-03" db="EMBL/GenBank/DDBJ databases">
        <authorList>
            <person name="Methe B."/>
        </authorList>
    </citation>
    <scope>NUCLEOTIDE SEQUENCE [LARGE SCALE GENOMIC DNA]</scope>
    <source>
        <strain evidence="1">ATCC 27618</strain>
    </source>
</reference>
<keyword evidence="2" id="KW-1185">Reference proteome</keyword>
<reference evidence="1" key="2">
    <citation type="submission" date="2009-03" db="EMBL/GenBank/DDBJ databases">
        <title>Genome sequence of Ureaplasma urealyticum serovar 8 str. ATCC 27618.</title>
        <authorList>
            <person name="Methe B.A."/>
            <person name="Glass J."/>
            <person name="White K."/>
            <person name="Shrivastava S."/>
        </authorList>
    </citation>
    <scope>NUCLEOTIDE SEQUENCE [LARGE SCALE GENOMIC DNA]</scope>
    <source>
        <strain evidence="1">ATCC 27618</strain>
    </source>
</reference>
<accession>A0ABM9XJC6</accession>
<comment type="caution">
    <text evidence="1">The sequence shown here is derived from an EMBL/GenBank/DDBJ whole genome shotgun (WGS) entry which is preliminary data.</text>
</comment>
<dbReference type="Proteomes" id="UP000003139">
    <property type="component" value="Unassembled WGS sequence"/>
</dbReference>
<evidence type="ECO:0000313" key="2">
    <source>
        <dbReference type="Proteomes" id="UP000003139"/>
    </source>
</evidence>
<gene>
    <name evidence="1" type="ORF">UUR8_0499</name>
</gene>
<dbReference type="EMBL" id="AAYN02000002">
    <property type="protein sequence ID" value="EEH01258.1"/>
    <property type="molecule type" value="Genomic_DNA"/>
</dbReference>
<sequence length="40" mass="4875">MNFIYKRVSILEQKYPTTTKEYKIKLFIDDAEEYVLSKNN</sequence>
<evidence type="ECO:0000313" key="1">
    <source>
        <dbReference type="EMBL" id="EEH01258.1"/>
    </source>
</evidence>
<organism evidence="1 2">
    <name type="scientific">Ureaplasma urealyticum serovar 8 str. ATCC 27618</name>
    <dbReference type="NCBI Taxonomy" id="626095"/>
    <lineage>
        <taxon>Bacteria</taxon>
        <taxon>Bacillati</taxon>
        <taxon>Mycoplasmatota</taxon>
        <taxon>Mycoplasmoidales</taxon>
        <taxon>Mycoplasmoidaceae</taxon>
        <taxon>Ureaplasma</taxon>
    </lineage>
</organism>
<proteinExistence type="predicted"/>
<name>A0ABM9XJC6_UREUR</name>